<proteinExistence type="predicted"/>
<dbReference type="AlphaFoldDB" id="A0AA38FLD8"/>
<dbReference type="PANTHER" id="PTHR36361:SF1">
    <property type="entry name" value="PROTEIN APEM9"/>
    <property type="match status" value="1"/>
</dbReference>
<dbReference type="Proteomes" id="UP000824469">
    <property type="component" value="Unassembled WGS sequence"/>
</dbReference>
<keyword evidence="1" id="KW-1133">Transmembrane helix</keyword>
<reference evidence="2 3" key="1">
    <citation type="journal article" date="2021" name="Nat. Plants">
        <title>The Taxus genome provides insights into paclitaxel biosynthesis.</title>
        <authorList>
            <person name="Xiong X."/>
            <person name="Gou J."/>
            <person name="Liao Q."/>
            <person name="Li Y."/>
            <person name="Zhou Q."/>
            <person name="Bi G."/>
            <person name="Li C."/>
            <person name="Du R."/>
            <person name="Wang X."/>
            <person name="Sun T."/>
            <person name="Guo L."/>
            <person name="Liang H."/>
            <person name="Lu P."/>
            <person name="Wu Y."/>
            <person name="Zhang Z."/>
            <person name="Ro D.K."/>
            <person name="Shang Y."/>
            <person name="Huang S."/>
            <person name="Yan J."/>
        </authorList>
    </citation>
    <scope>NUCLEOTIDE SEQUENCE [LARGE SCALE GENOMIC DNA]</scope>
    <source>
        <strain evidence="2">Ta-2019</strain>
    </source>
</reference>
<keyword evidence="3" id="KW-1185">Reference proteome</keyword>
<keyword evidence="1" id="KW-0812">Transmembrane</keyword>
<evidence type="ECO:0000313" key="2">
    <source>
        <dbReference type="EMBL" id="KAH9306000.1"/>
    </source>
</evidence>
<feature type="transmembrane region" description="Helical" evidence="1">
    <location>
        <begin position="283"/>
        <end position="303"/>
    </location>
</feature>
<accession>A0AA38FLD8</accession>
<feature type="non-terminal residue" evidence="2">
    <location>
        <position position="353"/>
    </location>
</feature>
<dbReference type="GO" id="GO:0015919">
    <property type="term" value="P:peroxisomal membrane transport"/>
    <property type="evidence" value="ECO:0007669"/>
    <property type="project" value="InterPro"/>
</dbReference>
<evidence type="ECO:0000256" key="1">
    <source>
        <dbReference type="SAM" id="Phobius"/>
    </source>
</evidence>
<name>A0AA38FLD8_TAXCH</name>
<dbReference type="PANTHER" id="PTHR36361">
    <property type="entry name" value="PROTEIN APEM9"/>
    <property type="match status" value="1"/>
</dbReference>
<gene>
    <name evidence="2" type="ORF">KI387_010404</name>
</gene>
<sequence>MYEEAAAASSSVLQKLRGSTPIEFECSRHEPTSENGIREQDNLEIHDMLEAAAMVFIQAYKHINRTRDIFQDLKPLFGSVALIPYSVLSTGVCLQVHEGECLIAQDTLDEFFKGWIFSQGEFCYVLSDAERQKAPWGRRWTCSQLPRKKYMQIVELYACSVLVKGLKKAELALNWLEKADITEEERQDMALKIRSVLSLREANFDTSNKQGASKGKEVLLNNVETGVLHKSKASTESNECSKDVEICRTIKQNQVVSKVSGMLKSLSLWFPTITLRVGKLRIVMPQSNTIFIWAAVFLLVYGLKRKSKFVKRHLRERVGALRRTLIDFWQLAFNVQVNPLAAVQPLPSASYGG</sequence>
<protein>
    <submittedName>
        <fullName evidence="2">Uncharacterized protein</fullName>
    </submittedName>
</protein>
<comment type="caution">
    <text evidence="2">The sequence shown here is derived from an EMBL/GenBank/DDBJ whole genome shotgun (WGS) entry which is preliminary data.</text>
</comment>
<dbReference type="EMBL" id="JAHRHJ020000008">
    <property type="protein sequence ID" value="KAH9306000.1"/>
    <property type="molecule type" value="Genomic_DNA"/>
</dbReference>
<keyword evidence="1" id="KW-0472">Membrane</keyword>
<organism evidence="2 3">
    <name type="scientific">Taxus chinensis</name>
    <name type="common">Chinese yew</name>
    <name type="synonym">Taxus wallichiana var. chinensis</name>
    <dbReference type="NCBI Taxonomy" id="29808"/>
    <lineage>
        <taxon>Eukaryota</taxon>
        <taxon>Viridiplantae</taxon>
        <taxon>Streptophyta</taxon>
        <taxon>Embryophyta</taxon>
        <taxon>Tracheophyta</taxon>
        <taxon>Spermatophyta</taxon>
        <taxon>Pinopsida</taxon>
        <taxon>Pinidae</taxon>
        <taxon>Conifers II</taxon>
        <taxon>Cupressales</taxon>
        <taxon>Taxaceae</taxon>
        <taxon>Taxus</taxon>
    </lineage>
</organism>
<dbReference type="InterPro" id="IPR034571">
    <property type="entry name" value="APEM9"/>
</dbReference>
<dbReference type="OMA" id="FGNTRFS"/>
<evidence type="ECO:0000313" key="3">
    <source>
        <dbReference type="Proteomes" id="UP000824469"/>
    </source>
</evidence>